<comment type="caution">
    <text evidence="1">The sequence shown here is derived from an EMBL/GenBank/DDBJ whole genome shotgun (WGS) entry which is preliminary data.</text>
</comment>
<reference evidence="1 2" key="1">
    <citation type="journal article" date="2018" name="Cell">
        <title>The Chara Genome: Secondary Complexity and Implications for Plant Terrestrialization.</title>
        <authorList>
            <person name="Nishiyama T."/>
            <person name="Sakayama H."/>
            <person name="Vries J.D."/>
            <person name="Buschmann H."/>
            <person name="Saint-Marcoux D."/>
            <person name="Ullrich K.K."/>
            <person name="Haas F.B."/>
            <person name="Vanderstraeten L."/>
            <person name="Becker D."/>
            <person name="Lang D."/>
            <person name="Vosolsobe S."/>
            <person name="Rombauts S."/>
            <person name="Wilhelmsson P.K.I."/>
            <person name="Janitza P."/>
            <person name="Kern R."/>
            <person name="Heyl A."/>
            <person name="Rumpler F."/>
            <person name="Villalobos L.I.A.C."/>
            <person name="Clay J.M."/>
            <person name="Skokan R."/>
            <person name="Toyoda A."/>
            <person name="Suzuki Y."/>
            <person name="Kagoshima H."/>
            <person name="Schijlen E."/>
            <person name="Tajeshwar N."/>
            <person name="Catarino B."/>
            <person name="Hetherington A.J."/>
            <person name="Saltykova A."/>
            <person name="Bonnot C."/>
            <person name="Breuninger H."/>
            <person name="Symeonidi A."/>
            <person name="Radhakrishnan G.V."/>
            <person name="Van Nieuwerburgh F."/>
            <person name="Deforce D."/>
            <person name="Chang C."/>
            <person name="Karol K.G."/>
            <person name="Hedrich R."/>
            <person name="Ulvskov P."/>
            <person name="Glockner G."/>
            <person name="Delwiche C.F."/>
            <person name="Petrasek J."/>
            <person name="Van de Peer Y."/>
            <person name="Friml J."/>
            <person name="Beilby M."/>
            <person name="Dolan L."/>
            <person name="Kohara Y."/>
            <person name="Sugano S."/>
            <person name="Fujiyama A."/>
            <person name="Delaux P.-M."/>
            <person name="Quint M."/>
            <person name="TheiBen G."/>
            <person name="Hagemann M."/>
            <person name="Harholt J."/>
            <person name="Dunand C."/>
            <person name="Zachgo S."/>
            <person name="Langdale J."/>
            <person name="Maumus F."/>
            <person name="Straeten D.V.D."/>
            <person name="Gould S.B."/>
            <person name="Rensing S.A."/>
        </authorList>
    </citation>
    <scope>NUCLEOTIDE SEQUENCE [LARGE SCALE GENOMIC DNA]</scope>
    <source>
        <strain evidence="1 2">S276</strain>
    </source>
</reference>
<dbReference type="Gene3D" id="2.70.160.11">
    <property type="entry name" value="Hnrnp arginine n-methyltransferase1"/>
    <property type="match status" value="1"/>
</dbReference>
<gene>
    <name evidence="1" type="ORF">CBR_g41214</name>
</gene>
<keyword evidence="2" id="KW-1185">Reference proteome</keyword>
<dbReference type="OrthoDB" id="412876at2759"/>
<sequence>MASTSRAAGQPQITIVREGVCHGIILWIDWMLDQDGSFVLSGHPTEGRSNRFLKQEVKLLKTPLACKVHTQLDPQAVTDGAVTDGADTTKKVVNERPQDGSRGAIDGSSVPINGSKGAIYGSRGAIRDADISSRDEWLNGAGGSDSPSSNDRCRHGFREDGRCAAMESESEKLDVFAGATTCLDVVIRVDANTGNLTIHVTPETS</sequence>
<dbReference type="AlphaFoldDB" id="A0A388K2Q1"/>
<dbReference type="Gramene" id="GBG64295">
    <property type="protein sequence ID" value="GBG64295"/>
    <property type="gene ID" value="CBR_g41214"/>
</dbReference>
<organism evidence="1 2">
    <name type="scientific">Chara braunii</name>
    <name type="common">Braun's stonewort</name>
    <dbReference type="NCBI Taxonomy" id="69332"/>
    <lineage>
        <taxon>Eukaryota</taxon>
        <taxon>Viridiplantae</taxon>
        <taxon>Streptophyta</taxon>
        <taxon>Charophyceae</taxon>
        <taxon>Charales</taxon>
        <taxon>Characeae</taxon>
        <taxon>Chara</taxon>
    </lineage>
</organism>
<evidence type="ECO:0000313" key="2">
    <source>
        <dbReference type="Proteomes" id="UP000265515"/>
    </source>
</evidence>
<dbReference type="Proteomes" id="UP000265515">
    <property type="component" value="Unassembled WGS sequence"/>
</dbReference>
<accession>A0A388K2Q1</accession>
<protein>
    <submittedName>
        <fullName evidence="1">Uncharacterized protein</fullName>
    </submittedName>
</protein>
<name>A0A388K2Q1_CHABU</name>
<proteinExistence type="predicted"/>
<dbReference type="EMBL" id="BFEA01000048">
    <property type="protein sequence ID" value="GBG64295.1"/>
    <property type="molecule type" value="Genomic_DNA"/>
</dbReference>
<evidence type="ECO:0000313" key="1">
    <source>
        <dbReference type="EMBL" id="GBG64295.1"/>
    </source>
</evidence>